<accession>D5QF95</accession>
<organism evidence="1 2">
    <name type="scientific">Novacetimonas hansenii ATCC 23769</name>
    <dbReference type="NCBI Taxonomy" id="714995"/>
    <lineage>
        <taxon>Bacteria</taxon>
        <taxon>Pseudomonadati</taxon>
        <taxon>Pseudomonadota</taxon>
        <taxon>Alphaproteobacteria</taxon>
        <taxon>Acetobacterales</taxon>
        <taxon>Acetobacteraceae</taxon>
        <taxon>Novacetimonas</taxon>
    </lineage>
</organism>
<evidence type="ECO:0000313" key="2">
    <source>
        <dbReference type="Proteomes" id="UP000006468"/>
    </source>
</evidence>
<sequence>MLHTSMRVAPDFVLHGSYPGESFFDPLSFK</sequence>
<dbReference type="HOGENOM" id="CLU_3404071_0_0_5"/>
<proteinExistence type="predicted"/>
<evidence type="ECO:0000313" key="1">
    <source>
        <dbReference type="EMBL" id="EFG84257.1"/>
    </source>
</evidence>
<gene>
    <name evidence="1" type="ORF">GXY_09064</name>
</gene>
<protein>
    <submittedName>
        <fullName evidence="1">Uncharacterized protein</fullName>
    </submittedName>
</protein>
<dbReference type="EMBL" id="ADTV01000034">
    <property type="protein sequence ID" value="EFG84257.1"/>
    <property type="molecule type" value="Genomic_DNA"/>
</dbReference>
<dbReference type="Proteomes" id="UP000006468">
    <property type="component" value="Chromosome"/>
</dbReference>
<reference evidence="1 2" key="1">
    <citation type="journal article" date="2010" name="J. Bacteriol.">
        <title>Genome sequence of a cellulose-producing bacterium, Gluconacetobacter hansenii ATCC 23769.</title>
        <authorList>
            <person name="Iyer P.R."/>
            <person name="Geib S.M."/>
            <person name="Catchmark J."/>
            <person name="Kao T.H."/>
            <person name="Tien M."/>
        </authorList>
    </citation>
    <scope>NUCLEOTIDE SEQUENCE [LARGE SCALE GENOMIC DNA]</scope>
    <source>
        <strain evidence="1 2">ATCC 23769</strain>
    </source>
</reference>
<comment type="caution">
    <text evidence="1">The sequence shown here is derived from an EMBL/GenBank/DDBJ whole genome shotgun (WGS) entry which is preliminary data.</text>
</comment>
<dbReference type="AlphaFoldDB" id="D5QF95"/>
<name>D5QF95_NOVHA</name>